<dbReference type="EMBL" id="AAWS01000007">
    <property type="protein sequence ID" value="EAY30350.1"/>
    <property type="molecule type" value="Genomic_DNA"/>
</dbReference>
<dbReference type="OrthoDB" id="7059266at2"/>
<evidence type="ECO:0000313" key="2">
    <source>
        <dbReference type="Proteomes" id="UP000004095"/>
    </source>
</evidence>
<dbReference type="AlphaFoldDB" id="A1ZH81"/>
<keyword evidence="1" id="KW-0378">Hydrolase</keyword>
<protein>
    <submittedName>
        <fullName evidence="1">Restriction endonuclease R XbaI</fullName>
    </submittedName>
</protein>
<evidence type="ECO:0000313" key="1">
    <source>
        <dbReference type="EMBL" id="EAY30350.1"/>
    </source>
</evidence>
<dbReference type="Proteomes" id="UP000004095">
    <property type="component" value="Unassembled WGS sequence"/>
</dbReference>
<gene>
    <name evidence="1" type="ORF">M23134_08179</name>
</gene>
<organism evidence="1 2">
    <name type="scientific">Microscilla marina ATCC 23134</name>
    <dbReference type="NCBI Taxonomy" id="313606"/>
    <lineage>
        <taxon>Bacteria</taxon>
        <taxon>Pseudomonadati</taxon>
        <taxon>Bacteroidota</taxon>
        <taxon>Cytophagia</taxon>
        <taxon>Cytophagales</taxon>
        <taxon>Microscillaceae</taxon>
        <taxon>Microscilla</taxon>
    </lineage>
</organism>
<dbReference type="eggNOG" id="ENOG502Z8ZA">
    <property type="taxonomic scope" value="Bacteria"/>
</dbReference>
<comment type="caution">
    <text evidence="1">The sequence shown here is derived from an EMBL/GenBank/DDBJ whole genome shotgun (WGS) entry which is preliminary data.</text>
</comment>
<dbReference type="RefSeq" id="WP_002695315.1">
    <property type="nucleotide sequence ID" value="NZ_AAWS01000007.1"/>
</dbReference>
<dbReference type="Pfam" id="PF09499">
    <property type="entry name" value="RE_ApaLI"/>
    <property type="match status" value="1"/>
</dbReference>
<dbReference type="InterPro" id="IPR019036">
    <property type="entry name" value="Restrct_endonuc_II_ApaLI"/>
</dbReference>
<keyword evidence="1" id="KW-0540">Nuclease</keyword>
<dbReference type="GO" id="GO:0004519">
    <property type="term" value="F:endonuclease activity"/>
    <property type="evidence" value="ECO:0007669"/>
    <property type="project" value="UniProtKB-KW"/>
</dbReference>
<proteinExistence type="predicted"/>
<name>A1ZH81_MICM2</name>
<accession>A1ZH81</accession>
<keyword evidence="1" id="KW-0255">Endonuclease</keyword>
<reference evidence="1 2" key="1">
    <citation type="submission" date="2007-01" db="EMBL/GenBank/DDBJ databases">
        <authorList>
            <person name="Haygood M."/>
            <person name="Podell S."/>
            <person name="Anderson C."/>
            <person name="Hopkinson B."/>
            <person name="Roe K."/>
            <person name="Barbeau K."/>
            <person name="Gaasterland T."/>
            <person name="Ferriera S."/>
            <person name="Johnson J."/>
            <person name="Kravitz S."/>
            <person name="Beeson K."/>
            <person name="Sutton G."/>
            <person name="Rogers Y.-H."/>
            <person name="Friedman R."/>
            <person name="Frazier M."/>
            <person name="Venter J.C."/>
        </authorList>
    </citation>
    <scope>NUCLEOTIDE SEQUENCE [LARGE SCALE GENOMIC DNA]</scope>
    <source>
        <strain evidence="1 2">ATCC 23134</strain>
    </source>
</reference>
<dbReference type="REBASE" id="23844">
    <property type="entry name" value="MmaPORF8180P"/>
</dbReference>
<keyword evidence="2" id="KW-1185">Reference proteome</keyword>
<sequence>MFRIEQLNKAELIEYCKKIGIEEVVGKSKEELKTAISIHFDNEVLGSITSGQATSLLTQKIELLAEEYAANLQLKVLKRKQEMINDDNSHYLIYRVLGIARQEGRLIDEYQNTGRFLYKYAGSFLEEATSICLKFNNLKGGKRFVKNTQGKKPKNFEIDFVDGQYAFEIKWRDATTDGDHITKEHTRIQVVKSQGYIPVRIMFYYPQRLQAQKIQATLKTLYTGVGGTYYVGDDAWSFVREHTGYDLKSILINIANKRMPENGSK</sequence>